<evidence type="ECO:0000313" key="8">
    <source>
        <dbReference type="EMBL" id="KAJ4342367.1"/>
    </source>
</evidence>
<keyword evidence="3" id="KW-0235">DNA replication</keyword>
<name>A0A9W8X707_9PLEO</name>
<sequence length="365" mass="39842">MNKASIEQALTGLLPTLNGPLPSELVDVALSLLARSRSAANSLKPEEEIGRPYACAQLACERLKKRLNLPSIASRPPCPPRVYKKLYNYLASALPDSLMSRDPQTPHKDRTSAPASARTTPKTPLSGRKTPRTAQRIDSSAGEPPEWIMPAIRMLAKNLSYPPAIPHVYTGIESILPLMARMAAAAADTPSKRSRRAGNESKAPMAAVSELKTVALVIVIFLYVLTRMEDKDITPEAYEERKTKAIDTMLELPAAKNIAAEDLSLEIEDLLNVAINEGWMRMEWFLNIAPLESIDEMEGVEMAANGTVRSTAGPSSGLRGGSSDYIGLGTMLQDATDYLGERQRQDYKAWKAKIMARLEVIEAGA</sequence>
<dbReference type="Pfam" id="PF05460">
    <property type="entry name" value="ORC6"/>
    <property type="match status" value="1"/>
</dbReference>
<evidence type="ECO:0000256" key="1">
    <source>
        <dbReference type="ARBA" id="ARBA00004123"/>
    </source>
</evidence>
<reference evidence="8" key="1">
    <citation type="submission" date="2022-10" db="EMBL/GenBank/DDBJ databases">
        <title>Tapping the CABI collections for fungal endophytes: first genome assemblies for Collariella, Neodidymelliopsis, Ascochyta clinopodiicola, Didymella pomorum, Didymosphaeria variabile, Neocosmospora piperis and Neocucurbitaria cava.</title>
        <authorList>
            <person name="Hill R."/>
        </authorList>
    </citation>
    <scope>NUCLEOTIDE SEQUENCE</scope>
    <source>
        <strain evidence="8">IMI 360193</strain>
    </source>
</reference>
<dbReference type="Proteomes" id="UP001140562">
    <property type="component" value="Unassembled WGS sequence"/>
</dbReference>
<dbReference type="GO" id="GO:0006260">
    <property type="term" value="P:DNA replication"/>
    <property type="evidence" value="ECO:0007669"/>
    <property type="project" value="UniProtKB-KW"/>
</dbReference>
<dbReference type="EMBL" id="JAPEUV010000006">
    <property type="protein sequence ID" value="KAJ4342367.1"/>
    <property type="molecule type" value="Genomic_DNA"/>
</dbReference>
<gene>
    <name evidence="8" type="ORF">N0V87_000985</name>
</gene>
<dbReference type="AlphaFoldDB" id="A0A9W8X707"/>
<protein>
    <recommendedName>
        <fullName evidence="7">ORC6 first cyclin-like domain-containing protein</fullName>
    </recommendedName>
</protein>
<accession>A0A9W8X707</accession>
<feature type="region of interest" description="Disordered" evidence="6">
    <location>
        <begin position="97"/>
        <end position="142"/>
    </location>
</feature>
<evidence type="ECO:0000256" key="6">
    <source>
        <dbReference type="SAM" id="MobiDB-lite"/>
    </source>
</evidence>
<feature type="compositionally biased region" description="Polar residues" evidence="6">
    <location>
        <begin position="113"/>
        <end position="123"/>
    </location>
</feature>
<keyword evidence="4" id="KW-0238">DNA-binding</keyword>
<evidence type="ECO:0000256" key="2">
    <source>
        <dbReference type="ARBA" id="ARBA00010840"/>
    </source>
</evidence>
<keyword evidence="5" id="KW-0539">Nucleus</keyword>
<organism evidence="8 9">
    <name type="scientific">Didymella glomerata</name>
    <dbReference type="NCBI Taxonomy" id="749621"/>
    <lineage>
        <taxon>Eukaryota</taxon>
        <taxon>Fungi</taxon>
        <taxon>Dikarya</taxon>
        <taxon>Ascomycota</taxon>
        <taxon>Pezizomycotina</taxon>
        <taxon>Dothideomycetes</taxon>
        <taxon>Pleosporomycetidae</taxon>
        <taxon>Pleosporales</taxon>
        <taxon>Pleosporineae</taxon>
        <taxon>Didymellaceae</taxon>
        <taxon>Didymella</taxon>
    </lineage>
</organism>
<proteinExistence type="inferred from homology"/>
<evidence type="ECO:0000259" key="7">
    <source>
        <dbReference type="Pfam" id="PF05460"/>
    </source>
</evidence>
<dbReference type="InterPro" id="IPR008721">
    <property type="entry name" value="ORC6_cyclin_first"/>
</dbReference>
<dbReference type="OrthoDB" id="5367324at2759"/>
<comment type="subcellular location">
    <subcellularLocation>
        <location evidence="1">Nucleus</location>
    </subcellularLocation>
</comment>
<evidence type="ECO:0000313" key="9">
    <source>
        <dbReference type="Proteomes" id="UP001140562"/>
    </source>
</evidence>
<dbReference type="GO" id="GO:0005664">
    <property type="term" value="C:nuclear origin of replication recognition complex"/>
    <property type="evidence" value="ECO:0007669"/>
    <property type="project" value="InterPro"/>
</dbReference>
<keyword evidence="9" id="KW-1185">Reference proteome</keyword>
<evidence type="ECO:0000256" key="5">
    <source>
        <dbReference type="ARBA" id="ARBA00023242"/>
    </source>
</evidence>
<dbReference type="GO" id="GO:0003677">
    <property type="term" value="F:DNA binding"/>
    <property type="evidence" value="ECO:0007669"/>
    <property type="project" value="UniProtKB-KW"/>
</dbReference>
<evidence type="ECO:0000256" key="3">
    <source>
        <dbReference type="ARBA" id="ARBA00022705"/>
    </source>
</evidence>
<feature type="domain" description="ORC6 first cyclin-like" evidence="7">
    <location>
        <begin position="10"/>
        <end position="94"/>
    </location>
</feature>
<evidence type="ECO:0000256" key="4">
    <source>
        <dbReference type="ARBA" id="ARBA00023125"/>
    </source>
</evidence>
<comment type="caution">
    <text evidence="8">The sequence shown here is derived from an EMBL/GenBank/DDBJ whole genome shotgun (WGS) entry which is preliminary data.</text>
</comment>
<comment type="similarity">
    <text evidence="2">Belongs to the ORC6 family.</text>
</comment>